<accession>A0A0C1MSX5</accession>
<sequence>MCHNKIQRNNLAERHMSRRGESSKRKHGKNQGPKVETKAKRNRKEIEVEEEEIKVAPKVAKEVKELLEKISSRSQIRKDLIPMKALKKMLDEKKISKAYIEETVNNYFDKFKAVKVLEALSFSKKDIESTRYAALYIEESRLTPEKKIKEALQSGDGDTLKKFTQEFYNYLHELNAERESRDLDWEERRFDSLSRLLVSDINDCAAVCFDGKKILYAFNHLHGSSSDAKRAHIKEQAVKVFKYFTNCIEGKYIIPGKKQKDRLKLIVDTCCTALQLKEEEDKERIQNIIHLLDEYHGELPEEIKGVVNSKELNQAIRTRKDLMKVEEALTTGDKKFSNNIINAFKIKEEEGYILIEEGEANDKCHAEMRIVEHLLDEQPNIKGKLDKIYIGLSKLCCAHCHLVITNDPSDPLILEYQDDEGKAIKVPIYTRGHHGQSFEWFIINKIKVNDGQLKHFLGKEAFEIYQEMEEKGQDLALYVVVQEIGTLTSEQLGKVVGIKIKSHHTSMGSSSMQYADNSPSDIETDVKARTWRSTIEEKLTDEGLTKASEKQIDFLIEQASGLTDIMEKFELHKLYAEKIISFMQSESFKGLEYNAANIMEVLGFSIDKMREINHEADNEHYTQDIKHFEIIANISRSISKKEYSRGYQEGLSASSQDISSEKLQEREVLGRYTEDENRRLQESKGKTKT</sequence>
<evidence type="ECO:0000256" key="1">
    <source>
        <dbReference type="SAM" id="MobiDB-lite"/>
    </source>
</evidence>
<proteinExistence type="predicted"/>
<name>A0A0C1MSX5_9RICK</name>
<keyword evidence="3" id="KW-1185">Reference proteome</keyword>
<dbReference type="Pfam" id="PF14441">
    <property type="entry name" value="OTT_1508_deam"/>
    <property type="match status" value="1"/>
</dbReference>
<dbReference type="Proteomes" id="UP000031258">
    <property type="component" value="Unassembled WGS sequence"/>
</dbReference>
<dbReference type="AlphaFoldDB" id="A0A0C1MSX5"/>
<organism evidence="2 3">
    <name type="scientific">Candidatus Jidaibacter acanthamoebae</name>
    <dbReference type="NCBI Taxonomy" id="86105"/>
    <lineage>
        <taxon>Bacteria</taxon>
        <taxon>Pseudomonadati</taxon>
        <taxon>Pseudomonadota</taxon>
        <taxon>Alphaproteobacteria</taxon>
        <taxon>Rickettsiales</taxon>
        <taxon>Candidatus Midichloriaceae</taxon>
        <taxon>Candidatus Jidaibacter</taxon>
    </lineage>
</organism>
<feature type="region of interest" description="Disordered" evidence="1">
    <location>
        <begin position="650"/>
        <end position="689"/>
    </location>
</feature>
<gene>
    <name evidence="2" type="ORF">NF27_EM00130</name>
</gene>
<dbReference type="InterPro" id="IPR027796">
    <property type="entry name" value="OTT_1508_deam-like"/>
</dbReference>
<feature type="region of interest" description="Disordered" evidence="1">
    <location>
        <begin position="1"/>
        <end position="47"/>
    </location>
</feature>
<feature type="compositionally biased region" description="Basic and acidic residues" evidence="1">
    <location>
        <begin position="11"/>
        <end position="23"/>
    </location>
</feature>
<dbReference type="PATRIC" id="fig|86105.3.peg.1044"/>
<comment type="caution">
    <text evidence="2">The sequence shown here is derived from an EMBL/GenBank/DDBJ whole genome shotgun (WGS) entry which is preliminary data.</text>
</comment>
<protein>
    <submittedName>
        <fullName evidence="2">Uncharacterized protein</fullName>
    </submittedName>
</protein>
<evidence type="ECO:0000313" key="3">
    <source>
        <dbReference type="Proteomes" id="UP000031258"/>
    </source>
</evidence>
<dbReference type="STRING" id="86105.NF27_EM00130"/>
<dbReference type="EMBL" id="JSWE01000113">
    <property type="protein sequence ID" value="KIE05187.1"/>
    <property type="molecule type" value="Genomic_DNA"/>
</dbReference>
<feature type="compositionally biased region" description="Basic and acidic residues" evidence="1">
    <location>
        <begin position="659"/>
        <end position="689"/>
    </location>
</feature>
<reference evidence="2 3" key="1">
    <citation type="submission" date="2014-11" db="EMBL/GenBank/DDBJ databases">
        <title>A Rickettsiales Symbiont of Amoebae With Ancient Features.</title>
        <authorList>
            <person name="Schulz F."/>
            <person name="Martijn J."/>
            <person name="Wascher F."/>
            <person name="Kostanjsek R."/>
            <person name="Ettema T.J."/>
            <person name="Horn M."/>
        </authorList>
    </citation>
    <scope>NUCLEOTIDE SEQUENCE [LARGE SCALE GENOMIC DNA]</scope>
    <source>
        <strain evidence="2 3">UWC36</strain>
    </source>
</reference>
<evidence type="ECO:0000313" key="2">
    <source>
        <dbReference type="EMBL" id="KIE05187.1"/>
    </source>
</evidence>